<proteinExistence type="predicted"/>
<evidence type="ECO:0000313" key="4">
    <source>
        <dbReference type="EMBL" id="KYO30481.1"/>
    </source>
</evidence>
<dbReference type="EMBL" id="AKHW03004154">
    <property type="protein sequence ID" value="KYO30481.1"/>
    <property type="molecule type" value="Genomic_DNA"/>
</dbReference>
<dbReference type="Proteomes" id="UP000050525">
    <property type="component" value="Unassembled WGS sequence"/>
</dbReference>
<dbReference type="Gene3D" id="3.40.50.150">
    <property type="entry name" value="Vaccinia Virus protein VP39"/>
    <property type="match status" value="1"/>
</dbReference>
<organism evidence="4 5">
    <name type="scientific">Alligator mississippiensis</name>
    <name type="common">American alligator</name>
    <dbReference type="NCBI Taxonomy" id="8496"/>
    <lineage>
        <taxon>Eukaryota</taxon>
        <taxon>Metazoa</taxon>
        <taxon>Chordata</taxon>
        <taxon>Craniata</taxon>
        <taxon>Vertebrata</taxon>
        <taxon>Euteleostomi</taxon>
        <taxon>Archelosauria</taxon>
        <taxon>Archosauria</taxon>
        <taxon>Crocodylia</taxon>
        <taxon>Alligatoridae</taxon>
        <taxon>Alligatorinae</taxon>
        <taxon>Alligator</taxon>
    </lineage>
</organism>
<dbReference type="InterPro" id="IPR038899">
    <property type="entry name" value="METTL22"/>
</dbReference>
<dbReference type="SUPFAM" id="SSF53335">
    <property type="entry name" value="S-adenosyl-L-methionine-dependent methyltransferases"/>
    <property type="match status" value="1"/>
</dbReference>
<keyword evidence="5" id="KW-1185">Reference proteome</keyword>
<sequence>MTCGPSWKPQQGLLSWDHMAALAQEAQCGKRKRRKWSTAAETAAARGPLDLQAFDSSCQCRQEYGIALDRSINKYEACRGKICPYCQCTRTEVAEEETMDDIIFRSDTVLSDIHLHTPKERHLMVRLNGVGQPVFLSQFKLLRKQTDVGFEMKYKNAFTSENGRGRSRGDGISLIIGHNKNEMPSKGIDSLLDADGDLEVVRRPQCTSTSEAEDLSREKVCPMVLMKGGEDLYEQEEQECRNDIIKIEHTMATPLEDVGKQVWRGAFLLADYILFDQDTFRCCTLLELGGGTGLTSIIAATIAGRVYCTDVGEDLLATCEQNVRLNRHLWEPAGSEVKVKELDWLKDGLCTDPEAPYSWSEAEVADMYNHASVILAADVFYDDDLTDAFFGTLRRLTSSLNRVCTIYLAIEKRLNFTLRSMDIACEAYNHFQDALSNLASLRDGEMKYTVEPVRLTFCQSLVYERIEQLELWKARNGQMEHGRSSEQQVEPESFQSCLSRSVPVGSERRNVRENPQLLQEEHQPEKGALSSLSPFE</sequence>
<evidence type="ECO:0000256" key="3">
    <source>
        <dbReference type="SAM" id="MobiDB-lite"/>
    </source>
</evidence>
<comment type="caution">
    <text evidence="4">The sequence shown here is derived from an EMBL/GenBank/DDBJ whole genome shotgun (WGS) entry which is preliminary data.</text>
</comment>
<name>A0A151N101_ALLMI</name>
<reference evidence="4 5" key="1">
    <citation type="journal article" date="2012" name="Genome Biol.">
        <title>Sequencing three crocodilian genomes to illuminate the evolution of archosaurs and amniotes.</title>
        <authorList>
            <person name="St John J.A."/>
            <person name="Braun E.L."/>
            <person name="Isberg S.R."/>
            <person name="Miles L.G."/>
            <person name="Chong A.Y."/>
            <person name="Gongora J."/>
            <person name="Dalzell P."/>
            <person name="Moran C."/>
            <person name="Bed'hom B."/>
            <person name="Abzhanov A."/>
            <person name="Burgess S.C."/>
            <person name="Cooksey A.M."/>
            <person name="Castoe T.A."/>
            <person name="Crawford N.G."/>
            <person name="Densmore L.D."/>
            <person name="Drew J.C."/>
            <person name="Edwards S.V."/>
            <person name="Faircloth B.C."/>
            <person name="Fujita M.K."/>
            <person name="Greenwold M.J."/>
            <person name="Hoffmann F.G."/>
            <person name="Howard J.M."/>
            <person name="Iguchi T."/>
            <person name="Janes D.E."/>
            <person name="Khan S.Y."/>
            <person name="Kohno S."/>
            <person name="de Koning A.J."/>
            <person name="Lance S.L."/>
            <person name="McCarthy F.M."/>
            <person name="McCormack J.E."/>
            <person name="Merchant M.E."/>
            <person name="Peterson D.G."/>
            <person name="Pollock D.D."/>
            <person name="Pourmand N."/>
            <person name="Raney B.J."/>
            <person name="Roessler K.A."/>
            <person name="Sanford J.R."/>
            <person name="Sawyer R.H."/>
            <person name="Schmidt C.J."/>
            <person name="Triplett E.W."/>
            <person name="Tuberville T.D."/>
            <person name="Venegas-Anaya M."/>
            <person name="Howard J.T."/>
            <person name="Jarvis E.D."/>
            <person name="Guillette L.J.Jr."/>
            <person name="Glenn T.C."/>
            <person name="Green R.E."/>
            <person name="Ray D.A."/>
        </authorList>
    </citation>
    <scope>NUCLEOTIDE SEQUENCE [LARGE SCALE GENOMIC DNA]</scope>
    <source>
        <strain evidence="4">KSC_2009_1</strain>
    </source>
</reference>
<dbReference type="GO" id="GO:0005634">
    <property type="term" value="C:nucleus"/>
    <property type="evidence" value="ECO:0007669"/>
    <property type="project" value="TreeGrafter"/>
</dbReference>
<gene>
    <name evidence="4" type="primary">METTL22</name>
    <name evidence="4" type="ORF">Y1Q_0008144</name>
</gene>
<keyword evidence="1" id="KW-0489">Methyltransferase</keyword>
<dbReference type="PANTHER" id="PTHR23108">
    <property type="entry name" value="METHYLTRANSFERASE-RELATED"/>
    <property type="match status" value="1"/>
</dbReference>
<dbReference type="InterPro" id="IPR019410">
    <property type="entry name" value="Methyltransf_16"/>
</dbReference>
<feature type="region of interest" description="Disordered" evidence="3">
    <location>
        <begin position="482"/>
        <end position="536"/>
    </location>
</feature>
<dbReference type="AlphaFoldDB" id="A0A151N101"/>
<dbReference type="PANTHER" id="PTHR23108:SF0">
    <property type="entry name" value="METHYLTRANSFERASE-LIKE PROTEIN 22"/>
    <property type="match status" value="1"/>
</dbReference>
<evidence type="ECO:0000256" key="1">
    <source>
        <dbReference type="ARBA" id="ARBA00022603"/>
    </source>
</evidence>
<dbReference type="STRING" id="8496.A0A151N101"/>
<keyword evidence="2" id="KW-0949">S-adenosyl-L-methionine</keyword>
<evidence type="ECO:0000256" key="2">
    <source>
        <dbReference type="ARBA" id="ARBA00022691"/>
    </source>
</evidence>
<dbReference type="Pfam" id="PF10294">
    <property type="entry name" value="Methyltransf_16"/>
    <property type="match status" value="1"/>
</dbReference>
<keyword evidence="1" id="KW-0808">Transferase</keyword>
<dbReference type="GO" id="GO:0032259">
    <property type="term" value="P:methylation"/>
    <property type="evidence" value="ECO:0007669"/>
    <property type="project" value="UniProtKB-KW"/>
</dbReference>
<evidence type="ECO:0000313" key="5">
    <source>
        <dbReference type="Proteomes" id="UP000050525"/>
    </source>
</evidence>
<accession>A0A151N101</accession>
<feature type="compositionally biased region" description="Polar residues" evidence="3">
    <location>
        <begin position="485"/>
        <end position="499"/>
    </location>
</feature>
<protein>
    <submittedName>
        <fullName evidence="4">Methyltransferase-like protein 22 isoform D</fullName>
    </submittedName>
</protein>
<dbReference type="GO" id="GO:0008276">
    <property type="term" value="F:protein methyltransferase activity"/>
    <property type="evidence" value="ECO:0007669"/>
    <property type="project" value="InterPro"/>
</dbReference>
<dbReference type="InterPro" id="IPR029063">
    <property type="entry name" value="SAM-dependent_MTases_sf"/>
</dbReference>
<dbReference type="eggNOG" id="KOG2497">
    <property type="taxonomic scope" value="Eukaryota"/>
</dbReference>